<keyword evidence="2" id="KW-0812">Transmembrane</keyword>
<evidence type="ECO:0000313" key="4">
    <source>
        <dbReference type="EMBL" id="KAL1844981.1"/>
    </source>
</evidence>
<accession>A0ABR3VTJ8</accession>
<evidence type="ECO:0000259" key="3">
    <source>
        <dbReference type="Pfam" id="PF24357"/>
    </source>
</evidence>
<comment type="caution">
    <text evidence="4">The sequence shown here is derived from an EMBL/GenBank/DDBJ whole genome shotgun (WGS) entry which is preliminary data.</text>
</comment>
<dbReference type="Proteomes" id="UP001586593">
    <property type="component" value="Unassembled WGS sequence"/>
</dbReference>
<dbReference type="EMBL" id="JAZHXJ010001335">
    <property type="protein sequence ID" value="KAL1844981.1"/>
    <property type="molecule type" value="Genomic_DNA"/>
</dbReference>
<evidence type="ECO:0000313" key="5">
    <source>
        <dbReference type="Proteomes" id="UP001586593"/>
    </source>
</evidence>
<organism evidence="4 5">
    <name type="scientific">Phialemonium thermophilum</name>
    <dbReference type="NCBI Taxonomy" id="223376"/>
    <lineage>
        <taxon>Eukaryota</taxon>
        <taxon>Fungi</taxon>
        <taxon>Dikarya</taxon>
        <taxon>Ascomycota</taxon>
        <taxon>Pezizomycotina</taxon>
        <taxon>Sordariomycetes</taxon>
        <taxon>Sordariomycetidae</taxon>
        <taxon>Cephalothecales</taxon>
        <taxon>Cephalothecaceae</taxon>
        <taxon>Phialemonium</taxon>
    </lineage>
</organism>
<feature type="domain" description="ABC transporter TMD0" evidence="3">
    <location>
        <begin position="15"/>
        <end position="146"/>
    </location>
</feature>
<protein>
    <recommendedName>
        <fullName evidence="3">ABC transporter TMD0 domain-containing protein</fullName>
    </recommendedName>
</protein>
<keyword evidence="2" id="KW-1133">Transmembrane helix</keyword>
<feature type="transmembrane region" description="Helical" evidence="2">
    <location>
        <begin position="67"/>
        <end position="87"/>
    </location>
</feature>
<reference evidence="4 5" key="1">
    <citation type="journal article" date="2024" name="Commun. Biol.">
        <title>Comparative genomic analysis of thermophilic fungi reveals convergent evolutionary adaptations and gene losses.</title>
        <authorList>
            <person name="Steindorff A.S."/>
            <person name="Aguilar-Pontes M.V."/>
            <person name="Robinson A.J."/>
            <person name="Andreopoulos B."/>
            <person name="LaButti K."/>
            <person name="Kuo A."/>
            <person name="Mondo S."/>
            <person name="Riley R."/>
            <person name="Otillar R."/>
            <person name="Haridas S."/>
            <person name="Lipzen A."/>
            <person name="Grimwood J."/>
            <person name="Schmutz J."/>
            <person name="Clum A."/>
            <person name="Reid I.D."/>
            <person name="Moisan M.C."/>
            <person name="Butler G."/>
            <person name="Nguyen T.T.M."/>
            <person name="Dewar K."/>
            <person name="Conant G."/>
            <person name="Drula E."/>
            <person name="Henrissat B."/>
            <person name="Hansel C."/>
            <person name="Singer S."/>
            <person name="Hutchinson M.I."/>
            <person name="de Vries R.P."/>
            <person name="Natvig D.O."/>
            <person name="Powell A.J."/>
            <person name="Tsang A."/>
            <person name="Grigoriev I.V."/>
        </authorList>
    </citation>
    <scope>NUCLEOTIDE SEQUENCE [LARGE SCALE GENOMIC DNA]</scope>
    <source>
        <strain evidence="4 5">ATCC 24622</strain>
    </source>
</reference>
<feature type="transmembrane region" description="Helical" evidence="2">
    <location>
        <begin position="153"/>
        <end position="172"/>
    </location>
</feature>
<feature type="transmembrane region" description="Helical" evidence="2">
    <location>
        <begin position="125"/>
        <end position="147"/>
    </location>
</feature>
<name>A0ABR3VTJ8_9PEZI</name>
<feature type="transmembrane region" description="Helical" evidence="2">
    <location>
        <begin position="93"/>
        <end position="113"/>
    </location>
</feature>
<sequence length="326" mass="36038">MPFASGADNLLQLNAKDFDFTVEFEQLFFSIVPSALFIVTSLWRTLSQARKPAVVNAPAFQLVKLGAITTYVGLELSLLIMVAVGSFRATPIFIASSVLKLVSALFMVTLSVVDHSRSPRPSVLLNSYLFLTLLLDASQARTLFLSSDGMPELTYSSLFSATIALKCGILLLEAQQKSRWLVWDAKAHSPEETSGIFSLGVFFWLNNMFLRGYTKILSLDDLYPLDSSLEARALADEFSRNLDSSKLKGDKYGLVKVLVRTLKVPILLPVFPRLSLLAFKFCQPLFIEKVLDYLSQSELDGNTGYGLIGASVLIYTGIAVSNSLYW</sequence>
<dbReference type="InterPro" id="IPR056227">
    <property type="entry name" value="TMD0_ABC"/>
</dbReference>
<proteinExistence type="predicted"/>
<evidence type="ECO:0000256" key="1">
    <source>
        <dbReference type="ARBA" id="ARBA00004141"/>
    </source>
</evidence>
<feature type="transmembrane region" description="Helical" evidence="2">
    <location>
        <begin position="307"/>
        <end position="325"/>
    </location>
</feature>
<keyword evidence="5" id="KW-1185">Reference proteome</keyword>
<gene>
    <name evidence="4" type="ORF">VTK73DRAFT_1393</name>
</gene>
<comment type="subcellular location">
    <subcellularLocation>
        <location evidence="1">Membrane</location>
        <topology evidence="1">Multi-pass membrane protein</topology>
    </subcellularLocation>
</comment>
<dbReference type="Pfam" id="PF24357">
    <property type="entry name" value="TMD0_ABC"/>
    <property type="match status" value="1"/>
</dbReference>
<keyword evidence="2" id="KW-0472">Membrane</keyword>
<feature type="transmembrane region" description="Helical" evidence="2">
    <location>
        <begin position="27"/>
        <end position="46"/>
    </location>
</feature>
<evidence type="ECO:0000256" key="2">
    <source>
        <dbReference type="SAM" id="Phobius"/>
    </source>
</evidence>